<protein>
    <submittedName>
        <fullName evidence="1">Uncharacterized protein</fullName>
    </submittedName>
</protein>
<feature type="non-terminal residue" evidence="1">
    <location>
        <position position="72"/>
    </location>
</feature>
<evidence type="ECO:0000313" key="2">
    <source>
        <dbReference type="Proteomes" id="UP001148018"/>
    </source>
</evidence>
<evidence type="ECO:0000313" key="1">
    <source>
        <dbReference type="EMBL" id="KAJ3584035.1"/>
    </source>
</evidence>
<reference evidence="1" key="1">
    <citation type="submission" date="2022-07" db="EMBL/GenBank/DDBJ databases">
        <title>Chromosome-level genome of Muraenolepis orangiensis.</title>
        <authorList>
            <person name="Kim J."/>
        </authorList>
    </citation>
    <scope>NUCLEOTIDE SEQUENCE</scope>
    <source>
        <strain evidence="1">KU_S4_2022</strain>
        <tissue evidence="1">Muscle</tissue>
    </source>
</reference>
<gene>
    <name evidence="1" type="ORF">NHX12_014531</name>
</gene>
<dbReference type="AlphaFoldDB" id="A0A9Q0I3L6"/>
<dbReference type="OrthoDB" id="6159439at2759"/>
<keyword evidence="2" id="KW-1185">Reference proteome</keyword>
<dbReference type="Proteomes" id="UP001148018">
    <property type="component" value="Unassembled WGS sequence"/>
</dbReference>
<sequence>MSLPCPALVLPRTTNFFIDNILRPDFGCRKDGTQTPPGRREHVHPRLASRDAVARLGVLHALLGPALIRAED</sequence>
<organism evidence="1 2">
    <name type="scientific">Muraenolepis orangiensis</name>
    <name type="common">Patagonian moray cod</name>
    <dbReference type="NCBI Taxonomy" id="630683"/>
    <lineage>
        <taxon>Eukaryota</taxon>
        <taxon>Metazoa</taxon>
        <taxon>Chordata</taxon>
        <taxon>Craniata</taxon>
        <taxon>Vertebrata</taxon>
        <taxon>Euteleostomi</taxon>
        <taxon>Actinopterygii</taxon>
        <taxon>Neopterygii</taxon>
        <taxon>Teleostei</taxon>
        <taxon>Neoteleostei</taxon>
        <taxon>Acanthomorphata</taxon>
        <taxon>Zeiogadaria</taxon>
        <taxon>Gadariae</taxon>
        <taxon>Gadiformes</taxon>
        <taxon>Muraenolepidoidei</taxon>
        <taxon>Muraenolepididae</taxon>
        <taxon>Muraenolepis</taxon>
    </lineage>
</organism>
<dbReference type="EMBL" id="JANIIK010000119">
    <property type="protein sequence ID" value="KAJ3584035.1"/>
    <property type="molecule type" value="Genomic_DNA"/>
</dbReference>
<accession>A0A9Q0I3L6</accession>
<name>A0A9Q0I3L6_9TELE</name>
<proteinExistence type="predicted"/>
<comment type="caution">
    <text evidence="1">The sequence shown here is derived from an EMBL/GenBank/DDBJ whole genome shotgun (WGS) entry which is preliminary data.</text>
</comment>